<dbReference type="GO" id="GO:0003677">
    <property type="term" value="F:DNA binding"/>
    <property type="evidence" value="ECO:0007669"/>
    <property type="project" value="InterPro"/>
</dbReference>
<dbReference type="HOGENOM" id="CLU_045503_1_0_2"/>
<dbReference type="PANTHER" id="PTHR34614:SF2">
    <property type="entry name" value="TRANSPOSASE IS4-LIKE DOMAIN-CONTAINING PROTEIN"/>
    <property type="match status" value="1"/>
</dbReference>
<dbReference type="PANTHER" id="PTHR34614">
    <property type="match status" value="1"/>
</dbReference>
<dbReference type="GO" id="GO:0004803">
    <property type="term" value="F:transposase activity"/>
    <property type="evidence" value="ECO:0007669"/>
    <property type="project" value="InterPro"/>
</dbReference>
<feature type="transmembrane region" description="Helical" evidence="1">
    <location>
        <begin position="400"/>
        <end position="419"/>
    </location>
</feature>
<dbReference type="EMBL" id="CP002101">
    <property type="protein sequence ID" value="AEH60669.1"/>
    <property type="molecule type" value="Genomic_DNA"/>
</dbReference>
<dbReference type="STRING" id="679901.Mzhil_0807"/>
<gene>
    <name evidence="3" type="ordered locus">Mzhil_0807</name>
    <name evidence="4" type="ordered locus">Mzhil_1075</name>
</gene>
<keyword evidence="1" id="KW-1133">Transmembrane helix</keyword>
<organism evidence="3 5">
    <name type="scientific">Methanosalsum zhilinae (strain DSM 4017 / NBRC 107636 / OCM 62 / WeN5)</name>
    <name type="common">Methanohalophilus zhilinae</name>
    <dbReference type="NCBI Taxonomy" id="679901"/>
    <lineage>
        <taxon>Archaea</taxon>
        <taxon>Methanobacteriati</taxon>
        <taxon>Methanobacteriota</taxon>
        <taxon>Stenosarchaea group</taxon>
        <taxon>Methanomicrobia</taxon>
        <taxon>Methanosarcinales</taxon>
        <taxon>Methanosarcinaceae</taxon>
        <taxon>Methanosalsum</taxon>
    </lineage>
</organism>
<dbReference type="KEGG" id="mzh:Mzhil_1075"/>
<proteinExistence type="predicted"/>
<evidence type="ECO:0000313" key="3">
    <source>
        <dbReference type="EMBL" id="AEH60669.1"/>
    </source>
</evidence>
<sequence length="475" mass="55277">MQTKLRTYDIVPNENICFPIGTILTVNQLYDILDFSTVFGKHKKNGIDINNLLKALVSYKLTDNFSISKAHEWINRDEVLDIFNLPEFSERTLYRVLETLGNNRETIISDIQDRLFTRYDFEHTNINMDWSSLVLYGDKSPLGKYGYSRDHRPDKKQITLGISELADPINVPIGITVEQGNLSDQTHFKRTYQQVNRRLKQGSLVVFDKGAHSVDNTAMIRADEMHYLTARKLNRSDDKKIATFWESSPELIDPENGIYGLKIVKTSSVNYFYFSKKLQKEQLDSKARKVMRQIKEAKVIQESIDKNKKIPKRFRINNVLVDVTYSLQTKLMELDEQEATKLLEEHLITGREGFFCLKSSENLTLIEALQTYRKKDSIEKIINSLKNEIEIKPLRVWTDASIYGAVIIGFIAQLFISLMRYEFNELKHKSTKFIKNSLLNLTVTVDCTKSRAKRYIYANFDTMNTLILRQKWTKS</sequence>
<evidence type="ECO:0000256" key="1">
    <source>
        <dbReference type="SAM" id="Phobius"/>
    </source>
</evidence>
<dbReference type="AlphaFoldDB" id="F7XKX1"/>
<dbReference type="GeneID" id="10822702"/>
<keyword evidence="5" id="KW-1185">Reference proteome</keyword>
<feature type="domain" description="Transposase IS4-like" evidence="2">
    <location>
        <begin position="165"/>
        <end position="412"/>
    </location>
</feature>
<accession>F7XKX1</accession>
<dbReference type="EMBL" id="CP002101">
    <property type="protein sequence ID" value="AEH60931.1"/>
    <property type="molecule type" value="Genomic_DNA"/>
</dbReference>
<reference evidence="3 5" key="1">
    <citation type="submission" date="2010-07" db="EMBL/GenBank/DDBJ databases">
        <title>The complete genome of Methanosalsum zhilinae DSM 4017.</title>
        <authorList>
            <consortium name="US DOE Joint Genome Institute (JGI-PGF)"/>
            <person name="Lucas S."/>
            <person name="Copeland A."/>
            <person name="Lapidus A."/>
            <person name="Glavina del Rio T."/>
            <person name="Dalin E."/>
            <person name="Tice H."/>
            <person name="Bruce D."/>
            <person name="Goodwin L."/>
            <person name="Pitluck S."/>
            <person name="Kyrpides N."/>
            <person name="Mavromatis K."/>
            <person name="Ovchinnikova G."/>
            <person name="Daligault H."/>
            <person name="Detter J.C."/>
            <person name="Han C."/>
            <person name="Tapia R."/>
            <person name="Larimer F."/>
            <person name="Land M."/>
            <person name="Hauser L."/>
            <person name="Markowitz V."/>
            <person name="Cheng J.-F."/>
            <person name="Hugenholtz P."/>
            <person name="Woyke T."/>
            <person name="Wu D."/>
            <person name="Spring S."/>
            <person name="Schueler E."/>
            <person name="Brambilla E."/>
            <person name="Klenk H.-P."/>
            <person name="Eisen J.A."/>
        </authorList>
    </citation>
    <scope>NUCLEOTIDE SEQUENCE [LARGE SCALE GENOMIC DNA]</scope>
    <source>
        <strain evidence="3">DSM 4017</strain>
        <strain evidence="5">DSM 4017 / NBRC 107636 / OCM 62 / WeN5</strain>
    </source>
</reference>
<keyword evidence="1" id="KW-0472">Membrane</keyword>
<dbReference type="Proteomes" id="UP000006622">
    <property type="component" value="Chromosome"/>
</dbReference>
<dbReference type="RefSeq" id="WP_013898108.1">
    <property type="nucleotide sequence ID" value="NC_015676.1"/>
</dbReference>
<evidence type="ECO:0000313" key="4">
    <source>
        <dbReference type="EMBL" id="AEH60931.1"/>
    </source>
</evidence>
<dbReference type="KEGG" id="mzh:Mzhil_0807"/>
<name>F7XKX1_METZD</name>
<dbReference type="InterPro" id="IPR002559">
    <property type="entry name" value="Transposase_11"/>
</dbReference>
<keyword evidence="1" id="KW-0812">Transmembrane</keyword>
<protein>
    <submittedName>
        <fullName evidence="3">Transposase</fullName>
    </submittedName>
</protein>
<evidence type="ECO:0000313" key="5">
    <source>
        <dbReference type="Proteomes" id="UP000006622"/>
    </source>
</evidence>
<dbReference type="GO" id="GO:0006313">
    <property type="term" value="P:DNA transposition"/>
    <property type="evidence" value="ECO:0007669"/>
    <property type="project" value="InterPro"/>
</dbReference>
<dbReference type="Pfam" id="PF01609">
    <property type="entry name" value="DDE_Tnp_1"/>
    <property type="match status" value="1"/>
</dbReference>
<evidence type="ECO:0000259" key="2">
    <source>
        <dbReference type="Pfam" id="PF01609"/>
    </source>
</evidence>
<dbReference type="OrthoDB" id="148171at2157"/>